<dbReference type="EC" id="2.7.7.65" evidence="1"/>
<dbReference type="AlphaFoldDB" id="A0A0R0ALI6"/>
<evidence type="ECO:0000256" key="2">
    <source>
        <dbReference type="ARBA" id="ARBA00034247"/>
    </source>
</evidence>
<feature type="transmembrane region" description="Helical" evidence="3">
    <location>
        <begin position="73"/>
        <end position="93"/>
    </location>
</feature>
<feature type="transmembrane region" description="Helical" evidence="3">
    <location>
        <begin position="32"/>
        <end position="52"/>
    </location>
</feature>
<sequence length="329" mass="35937">MRRIYPMRNLGVLLLCLPYVSVLLEQGTLGRYAWAVVLNVLVWPHVAFWLAMRARDPAAVEHRNLVIDAAMGGFWIAATHFSLVPAAAMLSILAADRLAAGGWRLLGRATLACAVVAALTGWALGWPFHPGASMRTIAWSLPAIFIYMLALSHVGYQLARRIVQQNRQLDRLNLTDPGVDLPNRRFFNARAQELVASARAGHAQAVLLVLDVDGFKSINDRHGHVAGDEVLREIARLLREQAGATGFPARLGGDEFALLLGASLTEGERVAAHLRESVAQLQLPTWPQLHVSISIGVAPLASHHRGMDEWVGAADRAMYVAKASSRARR</sequence>
<dbReference type="InterPro" id="IPR000160">
    <property type="entry name" value="GGDEF_dom"/>
</dbReference>
<dbReference type="Pfam" id="PF00990">
    <property type="entry name" value="GGDEF"/>
    <property type="match status" value="1"/>
</dbReference>
<keyword evidence="6" id="KW-1185">Reference proteome</keyword>
<dbReference type="NCBIfam" id="TIGR00254">
    <property type="entry name" value="GGDEF"/>
    <property type="match status" value="1"/>
</dbReference>
<dbReference type="CDD" id="cd01949">
    <property type="entry name" value="GGDEF"/>
    <property type="match status" value="1"/>
</dbReference>
<dbReference type="SMART" id="SM00267">
    <property type="entry name" value="GGDEF"/>
    <property type="match status" value="1"/>
</dbReference>
<evidence type="ECO:0000256" key="3">
    <source>
        <dbReference type="SAM" id="Phobius"/>
    </source>
</evidence>
<keyword evidence="3" id="KW-1133">Transmembrane helix</keyword>
<name>A0A0R0ALI6_9GAMM</name>
<dbReference type="InterPro" id="IPR043128">
    <property type="entry name" value="Rev_trsase/Diguanyl_cyclase"/>
</dbReference>
<feature type="transmembrane region" description="Helical" evidence="3">
    <location>
        <begin position="105"/>
        <end position="125"/>
    </location>
</feature>
<dbReference type="PANTHER" id="PTHR45138">
    <property type="entry name" value="REGULATORY COMPONENTS OF SENSORY TRANSDUCTION SYSTEM"/>
    <property type="match status" value="1"/>
</dbReference>
<dbReference type="GO" id="GO:0043709">
    <property type="term" value="P:cell adhesion involved in single-species biofilm formation"/>
    <property type="evidence" value="ECO:0007669"/>
    <property type="project" value="TreeGrafter"/>
</dbReference>
<organism evidence="5 6">
    <name type="scientific">Stenotrophomonas panacihumi</name>
    <dbReference type="NCBI Taxonomy" id="676599"/>
    <lineage>
        <taxon>Bacteria</taxon>
        <taxon>Pseudomonadati</taxon>
        <taxon>Pseudomonadota</taxon>
        <taxon>Gammaproteobacteria</taxon>
        <taxon>Lysobacterales</taxon>
        <taxon>Lysobacteraceae</taxon>
        <taxon>Stenotrophomonas</taxon>
    </lineage>
</organism>
<feature type="transmembrane region" description="Helical" evidence="3">
    <location>
        <begin position="137"/>
        <end position="156"/>
    </location>
</feature>
<dbReference type="STRING" id="676599.ARC20_11100"/>
<dbReference type="InterPro" id="IPR029787">
    <property type="entry name" value="Nucleotide_cyclase"/>
</dbReference>
<proteinExistence type="predicted"/>
<dbReference type="GO" id="GO:0052621">
    <property type="term" value="F:diguanylate cyclase activity"/>
    <property type="evidence" value="ECO:0007669"/>
    <property type="project" value="UniProtKB-EC"/>
</dbReference>
<dbReference type="InterPro" id="IPR007894">
    <property type="entry name" value="MASE2"/>
</dbReference>
<dbReference type="Gene3D" id="3.30.70.270">
    <property type="match status" value="1"/>
</dbReference>
<accession>A0A0R0ALI6</accession>
<evidence type="ECO:0000313" key="5">
    <source>
        <dbReference type="EMBL" id="KRG41924.1"/>
    </source>
</evidence>
<dbReference type="Proteomes" id="UP000051802">
    <property type="component" value="Unassembled WGS sequence"/>
</dbReference>
<dbReference type="GO" id="GO:0005886">
    <property type="term" value="C:plasma membrane"/>
    <property type="evidence" value="ECO:0007669"/>
    <property type="project" value="TreeGrafter"/>
</dbReference>
<feature type="domain" description="GGDEF" evidence="4">
    <location>
        <begin position="203"/>
        <end position="329"/>
    </location>
</feature>
<keyword evidence="3" id="KW-0812">Transmembrane</keyword>
<evidence type="ECO:0000256" key="1">
    <source>
        <dbReference type="ARBA" id="ARBA00012528"/>
    </source>
</evidence>
<comment type="catalytic activity">
    <reaction evidence="2">
        <text>2 GTP = 3',3'-c-di-GMP + 2 diphosphate</text>
        <dbReference type="Rhea" id="RHEA:24898"/>
        <dbReference type="ChEBI" id="CHEBI:33019"/>
        <dbReference type="ChEBI" id="CHEBI:37565"/>
        <dbReference type="ChEBI" id="CHEBI:58805"/>
        <dbReference type="EC" id="2.7.7.65"/>
    </reaction>
</comment>
<dbReference type="EMBL" id="LLXU01000084">
    <property type="protein sequence ID" value="KRG41924.1"/>
    <property type="molecule type" value="Genomic_DNA"/>
</dbReference>
<reference evidence="5 6" key="1">
    <citation type="submission" date="2015-10" db="EMBL/GenBank/DDBJ databases">
        <title>Genome sequencing and analysis of members of genus Stenotrophomonas.</title>
        <authorList>
            <person name="Patil P.P."/>
            <person name="Midha S."/>
            <person name="Patil P.B."/>
        </authorList>
    </citation>
    <scope>NUCLEOTIDE SEQUENCE [LARGE SCALE GENOMIC DNA]</scope>
    <source>
        <strain evidence="5 6">JCM 16536</strain>
    </source>
</reference>
<dbReference type="PANTHER" id="PTHR45138:SF9">
    <property type="entry name" value="DIGUANYLATE CYCLASE DGCM-RELATED"/>
    <property type="match status" value="1"/>
</dbReference>
<dbReference type="InterPro" id="IPR050469">
    <property type="entry name" value="Diguanylate_Cyclase"/>
</dbReference>
<evidence type="ECO:0000259" key="4">
    <source>
        <dbReference type="PROSITE" id="PS50887"/>
    </source>
</evidence>
<evidence type="ECO:0000313" key="6">
    <source>
        <dbReference type="Proteomes" id="UP000051802"/>
    </source>
</evidence>
<protein>
    <recommendedName>
        <fullName evidence="1">diguanylate cyclase</fullName>
        <ecNumber evidence="1">2.7.7.65</ecNumber>
    </recommendedName>
</protein>
<keyword evidence="3" id="KW-0472">Membrane</keyword>
<dbReference type="PROSITE" id="PS50887">
    <property type="entry name" value="GGDEF"/>
    <property type="match status" value="1"/>
</dbReference>
<comment type="caution">
    <text evidence="5">The sequence shown here is derived from an EMBL/GenBank/DDBJ whole genome shotgun (WGS) entry which is preliminary data.</text>
</comment>
<gene>
    <name evidence="5" type="ORF">ARC20_11100</name>
</gene>
<dbReference type="SUPFAM" id="SSF55073">
    <property type="entry name" value="Nucleotide cyclase"/>
    <property type="match status" value="1"/>
</dbReference>
<dbReference type="GO" id="GO:1902201">
    <property type="term" value="P:negative regulation of bacterial-type flagellum-dependent cell motility"/>
    <property type="evidence" value="ECO:0007669"/>
    <property type="project" value="TreeGrafter"/>
</dbReference>
<dbReference type="RefSeq" id="WP_057646886.1">
    <property type="nucleotide sequence ID" value="NZ_PZOY01000011.1"/>
</dbReference>
<dbReference type="Pfam" id="PF05230">
    <property type="entry name" value="MASE2"/>
    <property type="match status" value="1"/>
</dbReference>